<sequence>MDFCSYPPALLVDFFATEARRRISHKKAQKAQKKLDADFADYAEKYSHRGHRGLRELAGLVYSA</sequence>
<evidence type="ECO:0000313" key="1">
    <source>
        <dbReference type="EMBL" id="GAG97131.1"/>
    </source>
</evidence>
<gene>
    <name evidence="1" type="ORF">S01H4_47186</name>
</gene>
<proteinExistence type="predicted"/>
<dbReference type="AlphaFoldDB" id="X1DL36"/>
<accession>X1DL36</accession>
<dbReference type="EMBL" id="BART01026457">
    <property type="protein sequence ID" value="GAG97131.1"/>
    <property type="molecule type" value="Genomic_DNA"/>
</dbReference>
<organism evidence="1">
    <name type="scientific">marine sediment metagenome</name>
    <dbReference type="NCBI Taxonomy" id="412755"/>
    <lineage>
        <taxon>unclassified sequences</taxon>
        <taxon>metagenomes</taxon>
        <taxon>ecological metagenomes</taxon>
    </lineage>
</organism>
<protein>
    <submittedName>
        <fullName evidence="1">Uncharacterized protein</fullName>
    </submittedName>
</protein>
<reference evidence="1" key="1">
    <citation type="journal article" date="2014" name="Front. Microbiol.">
        <title>High frequency of phylogenetically diverse reductive dehalogenase-homologous genes in deep subseafloor sedimentary metagenomes.</title>
        <authorList>
            <person name="Kawai M."/>
            <person name="Futagami T."/>
            <person name="Toyoda A."/>
            <person name="Takaki Y."/>
            <person name="Nishi S."/>
            <person name="Hori S."/>
            <person name="Arai W."/>
            <person name="Tsubouchi T."/>
            <person name="Morono Y."/>
            <person name="Uchiyama I."/>
            <person name="Ito T."/>
            <person name="Fujiyama A."/>
            <person name="Inagaki F."/>
            <person name="Takami H."/>
        </authorList>
    </citation>
    <scope>NUCLEOTIDE SEQUENCE</scope>
    <source>
        <strain evidence="1">Expedition CK06-06</strain>
    </source>
</reference>
<name>X1DL36_9ZZZZ</name>
<feature type="non-terminal residue" evidence="1">
    <location>
        <position position="64"/>
    </location>
</feature>
<comment type="caution">
    <text evidence="1">The sequence shown here is derived from an EMBL/GenBank/DDBJ whole genome shotgun (WGS) entry which is preliminary data.</text>
</comment>